<dbReference type="InterPro" id="IPR007110">
    <property type="entry name" value="Ig-like_dom"/>
</dbReference>
<dbReference type="GO" id="GO:0019814">
    <property type="term" value="C:immunoglobulin complex"/>
    <property type="evidence" value="ECO:0007669"/>
    <property type="project" value="UniProtKB-KW"/>
</dbReference>
<accession>A0A8C9VCG3</accession>
<keyword evidence="3" id="KW-1280">Immunoglobulin</keyword>
<evidence type="ECO:0000313" key="5">
    <source>
        <dbReference type="Ensembl" id="ENSSFOP00015044633.1"/>
    </source>
</evidence>
<dbReference type="InterPro" id="IPR036179">
    <property type="entry name" value="Ig-like_dom_sf"/>
</dbReference>
<proteinExistence type="predicted"/>
<protein>
    <recommendedName>
        <fullName evidence="4">Ig-like domain-containing protein</fullName>
    </recommendedName>
</protein>
<dbReference type="PANTHER" id="PTHR23266">
    <property type="entry name" value="IMMUNOGLOBULIN HEAVY CHAIN"/>
    <property type="match status" value="1"/>
</dbReference>
<dbReference type="OrthoDB" id="9945861at2759"/>
<sequence length="181" mass="20503">MKYNEYNEDEVPAVRPSMWTLLRWRFNVCFLSTGVTGQTLTQSAVKKPGESHRLTCTASGFTFSSYYMSWIRQPPGKPLEWIASIYDSSYIYYGSSFKGRFTISRDNNKNQLYLEMNSLKDEDTAVYYCARYTVSGDTAGLYNNCSRTSHAEGLSGAFLQHCLVLLVHMVELAETGNGSKN</sequence>
<dbReference type="PROSITE" id="PS50835">
    <property type="entry name" value="IG_LIKE"/>
    <property type="match status" value="1"/>
</dbReference>
<keyword evidence="1" id="KW-0391">Immunity</keyword>
<dbReference type="Proteomes" id="UP000694397">
    <property type="component" value="Chromosome 3"/>
</dbReference>
<dbReference type="SUPFAM" id="SSF48726">
    <property type="entry name" value="Immunoglobulin"/>
    <property type="match status" value="1"/>
</dbReference>
<evidence type="ECO:0000313" key="6">
    <source>
        <dbReference type="Proteomes" id="UP000694397"/>
    </source>
</evidence>
<reference evidence="5 6" key="1">
    <citation type="submission" date="2019-04" db="EMBL/GenBank/DDBJ databases">
        <authorList>
            <consortium name="Wellcome Sanger Institute Data Sharing"/>
        </authorList>
    </citation>
    <scope>NUCLEOTIDE SEQUENCE [LARGE SCALE GENOMIC DNA]</scope>
</reference>
<dbReference type="GeneTree" id="ENSGT01150000286938"/>
<dbReference type="AlphaFoldDB" id="A0A8C9VCG3"/>
<evidence type="ECO:0000256" key="3">
    <source>
        <dbReference type="ARBA" id="ARBA00043265"/>
    </source>
</evidence>
<dbReference type="InterPro" id="IPR050199">
    <property type="entry name" value="IgHV"/>
</dbReference>
<feature type="domain" description="Ig-like" evidence="4">
    <location>
        <begin position="12"/>
        <end position="129"/>
    </location>
</feature>
<dbReference type="GO" id="GO:0002250">
    <property type="term" value="P:adaptive immune response"/>
    <property type="evidence" value="ECO:0007669"/>
    <property type="project" value="UniProtKB-KW"/>
</dbReference>
<evidence type="ECO:0000259" key="4">
    <source>
        <dbReference type="PROSITE" id="PS50835"/>
    </source>
</evidence>
<reference evidence="5" key="2">
    <citation type="submission" date="2025-08" db="UniProtKB">
        <authorList>
            <consortium name="Ensembl"/>
        </authorList>
    </citation>
    <scope>IDENTIFICATION</scope>
</reference>
<keyword evidence="6" id="KW-1185">Reference proteome</keyword>
<dbReference type="SMART" id="SM00406">
    <property type="entry name" value="IGv"/>
    <property type="match status" value="1"/>
</dbReference>
<dbReference type="FunFam" id="2.60.40.10:FF:001878">
    <property type="entry name" value="Immunoglobulin heavy variable 1-4"/>
    <property type="match status" value="1"/>
</dbReference>
<dbReference type="Pfam" id="PF07686">
    <property type="entry name" value="V-set"/>
    <property type="match status" value="1"/>
</dbReference>
<dbReference type="Gene3D" id="2.60.40.10">
    <property type="entry name" value="Immunoglobulins"/>
    <property type="match status" value="1"/>
</dbReference>
<dbReference type="SMART" id="SM00409">
    <property type="entry name" value="IG"/>
    <property type="match status" value="1"/>
</dbReference>
<dbReference type="InterPro" id="IPR003599">
    <property type="entry name" value="Ig_sub"/>
</dbReference>
<organism evidence="5 6">
    <name type="scientific">Scleropages formosus</name>
    <name type="common">Asian bonytongue</name>
    <name type="synonym">Osteoglossum formosum</name>
    <dbReference type="NCBI Taxonomy" id="113540"/>
    <lineage>
        <taxon>Eukaryota</taxon>
        <taxon>Metazoa</taxon>
        <taxon>Chordata</taxon>
        <taxon>Craniata</taxon>
        <taxon>Vertebrata</taxon>
        <taxon>Euteleostomi</taxon>
        <taxon>Actinopterygii</taxon>
        <taxon>Neopterygii</taxon>
        <taxon>Teleostei</taxon>
        <taxon>Osteoglossocephala</taxon>
        <taxon>Osteoglossomorpha</taxon>
        <taxon>Osteoglossiformes</taxon>
        <taxon>Osteoglossidae</taxon>
        <taxon>Scleropages</taxon>
    </lineage>
</organism>
<evidence type="ECO:0000256" key="1">
    <source>
        <dbReference type="ARBA" id="ARBA00022859"/>
    </source>
</evidence>
<dbReference type="InterPro" id="IPR013106">
    <property type="entry name" value="Ig_V-set"/>
</dbReference>
<dbReference type="InterPro" id="IPR013783">
    <property type="entry name" value="Ig-like_fold"/>
</dbReference>
<keyword evidence="2" id="KW-1064">Adaptive immunity</keyword>
<dbReference type="GO" id="GO:0005576">
    <property type="term" value="C:extracellular region"/>
    <property type="evidence" value="ECO:0007669"/>
    <property type="project" value="UniProtKB-ARBA"/>
</dbReference>
<evidence type="ECO:0000256" key="2">
    <source>
        <dbReference type="ARBA" id="ARBA00023130"/>
    </source>
</evidence>
<name>A0A8C9VCG3_SCLFO</name>
<reference evidence="5" key="3">
    <citation type="submission" date="2025-09" db="UniProtKB">
        <authorList>
            <consortium name="Ensembl"/>
        </authorList>
    </citation>
    <scope>IDENTIFICATION</scope>
</reference>
<dbReference type="Ensembl" id="ENSSFOT00015057336.1">
    <property type="protein sequence ID" value="ENSSFOP00015044633.1"/>
    <property type="gene ID" value="ENSSFOG00015024853.1"/>
</dbReference>